<evidence type="ECO:0000313" key="1">
    <source>
        <dbReference type="EMBL" id="MCX2803411.1"/>
    </source>
</evidence>
<accession>A0AB35I2Q2</accession>
<evidence type="ECO:0000313" key="2">
    <source>
        <dbReference type="Proteomes" id="UP001209730"/>
    </source>
</evidence>
<sequence>MLKKISEEPWSYTLYQDGEKFIISVLCGTSAMYETTIELTKEEIEALKENGAAAIAAKVREQKSKYAKRNITNFQHPK</sequence>
<reference evidence="1" key="1">
    <citation type="submission" date="2022-11" db="EMBL/GenBank/DDBJ databases">
        <title>Chitin-degrading and fungicidal potential of chitinolytic bacterial strains from marine environment of the Pacific Ocean regions.</title>
        <authorList>
            <person name="Pentekhina I."/>
            <person name="Nedashkovskaya O."/>
            <person name="Seitkalieva A."/>
            <person name="Podvolotskaya A."/>
            <person name="Tekutyeva L."/>
            <person name="Balabanova L."/>
        </authorList>
    </citation>
    <scope>NUCLEOTIDE SEQUENCE</scope>
    <source>
        <strain evidence="1">KMM 6838</strain>
    </source>
</reference>
<organism evidence="1 2">
    <name type="scientific">Microbulbifer thermotolerans</name>
    <dbReference type="NCBI Taxonomy" id="252514"/>
    <lineage>
        <taxon>Bacteria</taxon>
        <taxon>Pseudomonadati</taxon>
        <taxon>Pseudomonadota</taxon>
        <taxon>Gammaproteobacteria</taxon>
        <taxon>Cellvibrionales</taxon>
        <taxon>Microbulbiferaceae</taxon>
        <taxon>Microbulbifer</taxon>
    </lineage>
</organism>
<dbReference type="Proteomes" id="UP001209730">
    <property type="component" value="Unassembled WGS sequence"/>
</dbReference>
<proteinExistence type="predicted"/>
<gene>
    <name evidence="1" type="ORF">OQJ68_16670</name>
</gene>
<protein>
    <submittedName>
        <fullName evidence="1">Uncharacterized protein</fullName>
    </submittedName>
</protein>
<comment type="caution">
    <text evidence="1">The sequence shown here is derived from an EMBL/GenBank/DDBJ whole genome shotgun (WGS) entry which is preliminary data.</text>
</comment>
<dbReference type="RefSeq" id="WP_266066791.1">
    <property type="nucleotide sequence ID" value="NZ_JAPHQB010000080.1"/>
</dbReference>
<name>A0AB35I2Q2_MICTH</name>
<dbReference type="EMBL" id="JAPHQB010000080">
    <property type="protein sequence ID" value="MCX2803411.1"/>
    <property type="molecule type" value="Genomic_DNA"/>
</dbReference>
<dbReference type="AlphaFoldDB" id="A0AB35I2Q2"/>